<protein>
    <recommendedName>
        <fullName evidence="4">Nickel transporter</fullName>
    </recommendedName>
</protein>
<dbReference type="Proteomes" id="UP000036938">
    <property type="component" value="Unassembled WGS sequence"/>
</dbReference>
<comment type="caution">
    <text evidence="2">The sequence shown here is derived from an EMBL/GenBank/DDBJ whole genome shotgun (WGS) entry which is preliminary data.</text>
</comment>
<reference evidence="2 3" key="1">
    <citation type="journal article" date="2015" name="Int. J. Syst. Evol. Microbiol.">
        <title>Aestuariivita atlantica sp. nov., isolated from deep sea sediment of the Atlantic Ocean.</title>
        <authorList>
            <person name="Li G."/>
            <person name="Lai Q."/>
            <person name="Du Y."/>
            <person name="Liu X."/>
            <person name="Sun F."/>
            <person name="Shao Z."/>
        </authorList>
    </citation>
    <scope>NUCLEOTIDE SEQUENCE [LARGE SCALE GENOMIC DNA]</scope>
    <source>
        <strain evidence="2 3">22II-S11-z3</strain>
    </source>
</reference>
<sequence>MRTLLTRLAAVALLAAPASAHELWIEPRDYQVAPGEQVMADIHVGELMDGPSYAYLPRDFRRFDLVQNGTVTPVQGRMGDRPALQKTVDTPGLVSVVYVTRDLSLTYTKFEKFLKFARHKDFGDAEGAHKARGLSTEKFREQYVRYAKSLVAVGDGAGADGEAGMETEIVALANPYTDDLTDGMPVKVLYQGAPRGDAQVELFTKFADDTVVVTLHRTDADGVAILPVAPGQSYLADAVVLRPLDPADDKAPVWETLWASLTFAVPAR</sequence>
<keyword evidence="3" id="KW-1185">Reference proteome</keyword>
<feature type="chain" id="PRO_5005554217" description="Nickel transporter" evidence="1">
    <location>
        <begin position="21"/>
        <end position="268"/>
    </location>
</feature>
<dbReference type="InterPro" id="IPR019613">
    <property type="entry name" value="DUF4198"/>
</dbReference>
<keyword evidence="1" id="KW-0732">Signal</keyword>
<organism evidence="2 3">
    <name type="scientific">Pseudaestuariivita atlantica</name>
    <dbReference type="NCBI Taxonomy" id="1317121"/>
    <lineage>
        <taxon>Bacteria</taxon>
        <taxon>Pseudomonadati</taxon>
        <taxon>Pseudomonadota</taxon>
        <taxon>Alphaproteobacteria</taxon>
        <taxon>Rhodobacterales</taxon>
        <taxon>Paracoccaceae</taxon>
        <taxon>Pseudaestuariivita</taxon>
    </lineage>
</organism>
<dbReference type="EMBL" id="AQQZ01000002">
    <property type="protein sequence ID" value="KNG94729.1"/>
    <property type="molecule type" value="Genomic_DNA"/>
</dbReference>
<evidence type="ECO:0000313" key="3">
    <source>
        <dbReference type="Proteomes" id="UP000036938"/>
    </source>
</evidence>
<dbReference type="PATRIC" id="fig|1317121.7.peg.1352"/>
<evidence type="ECO:0000256" key="1">
    <source>
        <dbReference type="SAM" id="SignalP"/>
    </source>
</evidence>
<dbReference type="RefSeq" id="WP_050529713.1">
    <property type="nucleotide sequence ID" value="NZ_AQQZ01000002.1"/>
</dbReference>
<accession>A0A0L1JSG7</accession>
<evidence type="ECO:0008006" key="4">
    <source>
        <dbReference type="Google" id="ProtNLM"/>
    </source>
</evidence>
<dbReference type="Pfam" id="PF10670">
    <property type="entry name" value="DUF4198"/>
    <property type="match status" value="1"/>
</dbReference>
<evidence type="ECO:0000313" key="2">
    <source>
        <dbReference type="EMBL" id="KNG94729.1"/>
    </source>
</evidence>
<proteinExistence type="predicted"/>
<dbReference type="OrthoDB" id="581894at2"/>
<dbReference type="AlphaFoldDB" id="A0A0L1JSG7"/>
<gene>
    <name evidence="2" type="ORF">ATO11_04885</name>
</gene>
<feature type="signal peptide" evidence="1">
    <location>
        <begin position="1"/>
        <end position="20"/>
    </location>
</feature>
<dbReference type="STRING" id="1317121.ATO11_04885"/>
<name>A0A0L1JSG7_9RHOB</name>